<dbReference type="InterPro" id="IPR047575">
    <property type="entry name" value="Sm"/>
</dbReference>
<dbReference type="SUPFAM" id="SSF50182">
    <property type="entry name" value="Sm-like ribonucleoproteins"/>
    <property type="match status" value="1"/>
</dbReference>
<evidence type="ECO:0000256" key="7">
    <source>
        <dbReference type="ARBA" id="ARBA00023242"/>
    </source>
</evidence>
<dbReference type="InterPro" id="IPR001163">
    <property type="entry name" value="Sm_dom_euk/arc"/>
</dbReference>
<keyword evidence="3 9" id="KW-0507">mRNA processing</keyword>
<evidence type="ECO:0000256" key="9">
    <source>
        <dbReference type="RuleBase" id="RU365052"/>
    </source>
</evidence>
<name>A0AAD7XK68_9STRA</name>
<organism evidence="11 12">
    <name type="scientific">Chrysophaeum taylorii</name>
    <dbReference type="NCBI Taxonomy" id="2483200"/>
    <lineage>
        <taxon>Eukaryota</taxon>
        <taxon>Sar</taxon>
        <taxon>Stramenopiles</taxon>
        <taxon>Ochrophyta</taxon>
        <taxon>Pelagophyceae</taxon>
        <taxon>Pelagomonadales</taxon>
        <taxon>Pelagomonadaceae</taxon>
        <taxon>Chrysophaeum</taxon>
    </lineage>
</organism>
<proteinExistence type="inferred from homology"/>
<dbReference type="Proteomes" id="UP001230188">
    <property type="component" value="Unassembled WGS sequence"/>
</dbReference>
<dbReference type="InterPro" id="IPR034098">
    <property type="entry name" value="Sm_G"/>
</dbReference>
<dbReference type="CDD" id="cd01719">
    <property type="entry name" value="Sm_G"/>
    <property type="match status" value="1"/>
</dbReference>
<dbReference type="GO" id="GO:0034719">
    <property type="term" value="C:SMN-Sm protein complex"/>
    <property type="evidence" value="ECO:0007669"/>
    <property type="project" value="TreeGrafter"/>
</dbReference>
<evidence type="ECO:0000256" key="3">
    <source>
        <dbReference type="ARBA" id="ARBA00022664"/>
    </source>
</evidence>
<evidence type="ECO:0000256" key="4">
    <source>
        <dbReference type="ARBA" id="ARBA00022728"/>
    </source>
</evidence>
<comment type="similarity">
    <text evidence="2 9">Belongs to the snRNP Sm proteins family.</text>
</comment>
<dbReference type="GO" id="GO:0005686">
    <property type="term" value="C:U2 snRNP"/>
    <property type="evidence" value="ECO:0007669"/>
    <property type="project" value="TreeGrafter"/>
</dbReference>
<dbReference type="AlphaFoldDB" id="A0AAD7XK68"/>
<dbReference type="InterPro" id="IPR010920">
    <property type="entry name" value="LSM_dom_sf"/>
</dbReference>
<keyword evidence="8 9" id="KW-0687">Ribonucleoprotein</keyword>
<dbReference type="GO" id="GO:0005685">
    <property type="term" value="C:U1 snRNP"/>
    <property type="evidence" value="ECO:0007669"/>
    <property type="project" value="TreeGrafter"/>
</dbReference>
<dbReference type="GO" id="GO:0005687">
    <property type="term" value="C:U4 snRNP"/>
    <property type="evidence" value="ECO:0007669"/>
    <property type="project" value="TreeGrafter"/>
</dbReference>
<accession>A0AAD7XK68</accession>
<dbReference type="GO" id="GO:0005682">
    <property type="term" value="C:U5 snRNP"/>
    <property type="evidence" value="ECO:0007669"/>
    <property type="project" value="TreeGrafter"/>
</dbReference>
<dbReference type="GO" id="GO:0043186">
    <property type="term" value="C:P granule"/>
    <property type="evidence" value="ECO:0007669"/>
    <property type="project" value="TreeGrafter"/>
</dbReference>
<dbReference type="FunFam" id="2.30.30.100:FF:000023">
    <property type="entry name" value="Small nuclear ribonucleoprotein G"/>
    <property type="match status" value="1"/>
</dbReference>
<dbReference type="PANTHER" id="PTHR10553:SF2">
    <property type="entry name" value="SMALL NUCLEAR RIBONUCLEOPROTEIN G"/>
    <property type="match status" value="1"/>
</dbReference>
<dbReference type="Gene3D" id="2.30.30.100">
    <property type="match status" value="1"/>
</dbReference>
<dbReference type="GO" id="GO:0071013">
    <property type="term" value="C:catalytic step 2 spliceosome"/>
    <property type="evidence" value="ECO:0007669"/>
    <property type="project" value="TreeGrafter"/>
</dbReference>
<keyword evidence="6 9" id="KW-0508">mRNA splicing</keyword>
<keyword evidence="4 9" id="KW-0747">Spliceosome</keyword>
<keyword evidence="5 9" id="KW-0694">RNA-binding</keyword>
<dbReference type="GO" id="GO:0000387">
    <property type="term" value="P:spliceosomal snRNP assembly"/>
    <property type="evidence" value="ECO:0007669"/>
    <property type="project" value="UniProtKB-UniRule"/>
</dbReference>
<dbReference type="GO" id="GO:0003723">
    <property type="term" value="F:RNA binding"/>
    <property type="evidence" value="ECO:0007669"/>
    <property type="project" value="UniProtKB-UniRule"/>
</dbReference>
<gene>
    <name evidence="11" type="ORF">CTAYLR_000087</name>
</gene>
<dbReference type="Pfam" id="PF01423">
    <property type="entry name" value="LSM"/>
    <property type="match status" value="1"/>
</dbReference>
<dbReference type="PROSITE" id="PS52002">
    <property type="entry name" value="SM"/>
    <property type="match status" value="1"/>
</dbReference>
<dbReference type="GO" id="GO:0071004">
    <property type="term" value="C:U2-type prespliceosome"/>
    <property type="evidence" value="ECO:0007669"/>
    <property type="project" value="TreeGrafter"/>
</dbReference>
<keyword evidence="7 9" id="KW-0539">Nucleus</keyword>
<dbReference type="PANTHER" id="PTHR10553">
    <property type="entry name" value="SMALL NUCLEAR RIBONUCLEOPROTEIN"/>
    <property type="match status" value="1"/>
</dbReference>
<evidence type="ECO:0000256" key="1">
    <source>
        <dbReference type="ARBA" id="ARBA00004123"/>
    </source>
</evidence>
<dbReference type="GO" id="GO:0097526">
    <property type="term" value="C:spliceosomal tri-snRNP complex"/>
    <property type="evidence" value="ECO:0007669"/>
    <property type="project" value="TreeGrafter"/>
</dbReference>
<dbReference type="GO" id="GO:0005689">
    <property type="term" value="C:U12-type spliceosomal complex"/>
    <property type="evidence" value="ECO:0007669"/>
    <property type="project" value="TreeGrafter"/>
</dbReference>
<comment type="subcellular location">
    <subcellularLocation>
        <location evidence="1 9">Nucleus</location>
    </subcellularLocation>
</comment>
<evidence type="ECO:0000256" key="6">
    <source>
        <dbReference type="ARBA" id="ARBA00023187"/>
    </source>
</evidence>
<evidence type="ECO:0000256" key="8">
    <source>
        <dbReference type="ARBA" id="ARBA00023274"/>
    </source>
</evidence>
<evidence type="ECO:0000256" key="2">
    <source>
        <dbReference type="ARBA" id="ARBA00006850"/>
    </source>
</evidence>
<protein>
    <recommendedName>
        <fullName evidence="9">Small nuclear ribonucleoprotein G</fullName>
        <shortName evidence="9">snRNP-G</shortName>
    </recommendedName>
</protein>
<comment type="caution">
    <text evidence="11">The sequence shown here is derived from an EMBL/GenBank/DDBJ whole genome shotgun (WGS) entry which is preliminary data.</text>
</comment>
<dbReference type="InterPro" id="IPR044641">
    <property type="entry name" value="Lsm7/SmG-like"/>
</dbReference>
<sequence length="87" mass="10022">MSGKGPDLKRYMEKRLAIRLVGKRRVNGYLRGYDQFMNLVLDDAVEEVSKTERREIGTVVLRGNAIENFELMEREAQIDRCTGQVMG</sequence>
<dbReference type="GO" id="GO:0071011">
    <property type="term" value="C:precatalytic spliceosome"/>
    <property type="evidence" value="ECO:0007669"/>
    <property type="project" value="TreeGrafter"/>
</dbReference>
<feature type="domain" description="Sm" evidence="10">
    <location>
        <begin position="3"/>
        <end position="75"/>
    </location>
</feature>
<dbReference type="SMART" id="SM00651">
    <property type="entry name" value="Sm"/>
    <property type="match status" value="1"/>
</dbReference>
<evidence type="ECO:0000313" key="12">
    <source>
        <dbReference type="Proteomes" id="UP001230188"/>
    </source>
</evidence>
<dbReference type="EMBL" id="JAQMWT010000314">
    <property type="protein sequence ID" value="KAJ8605618.1"/>
    <property type="molecule type" value="Genomic_DNA"/>
</dbReference>
<reference evidence="11" key="1">
    <citation type="submission" date="2023-01" db="EMBL/GenBank/DDBJ databases">
        <title>Metagenome sequencing of chrysophaentin producing Chrysophaeum taylorii.</title>
        <authorList>
            <person name="Davison J."/>
            <person name="Bewley C."/>
        </authorList>
    </citation>
    <scope>NUCLEOTIDE SEQUENCE</scope>
    <source>
        <strain evidence="11">NIES-1699</strain>
    </source>
</reference>
<evidence type="ECO:0000259" key="10">
    <source>
        <dbReference type="PROSITE" id="PS52002"/>
    </source>
</evidence>
<keyword evidence="12" id="KW-1185">Reference proteome</keyword>
<comment type="function">
    <text evidence="9">Plays a role in pre-mRNA splicing.</text>
</comment>
<evidence type="ECO:0000256" key="5">
    <source>
        <dbReference type="ARBA" id="ARBA00022884"/>
    </source>
</evidence>
<evidence type="ECO:0000313" key="11">
    <source>
        <dbReference type="EMBL" id="KAJ8605618.1"/>
    </source>
</evidence>